<sequence length="837" mass="94981">MQAPDSRLLHYPIGQRPFGDLKIGRSVEVYVNAFVISRLPSRKFYHYDVFVDKEIKDPHRAQEIIERLQTRAYPHIFRPRAAFDGRKNMYTSKRIDQGGLVEFSVPMSDAPNPSPASIIRVQLKWVADIPPIIGNLNSVIEAYNPNDSSPWQPAVNLLQVLLRQAPLMRRSAYNRISVFDPSSRKLLGGGFELWRGFFQSVRPTIEKMIVNVDITTAVIYRDINVIEWCLQYLDVTDMRYLQSLTPQTQQWRMLKQALRKVRVIAKTPTNRHNNGRPIKDLIERGGEYEFDKDGQTTTVKEYFRTQHGIHLQHPALFGIRIEGRRADILPAEVCFIEAGQMYKKHLTQAMTTKVREYSTRRPDVRLREIRTAVNGQFLNYSQSDFVSGVDMTIDPHPMRVQGRILTPPAIQFQSESVRIQDEPGAWKIRPQKFFRSRKSNWAVLNFSSLSPQDVSNFISNLKTTCESLGMSVVWSQGSIRGGSSQGGVVKALEETFRQTPQPTLIVIILPDQVQTIPQRKIIKVWGDTVKKVATQCVMEGKIKGSRANNSYCVNVAMKLNVRLGGINSVAMNAIYQKLKAAPCMIVGADVGHAGPGIYGRPSITSLVSSYENTFVRYASFCRIQHPRQEIIDNLKPMMVEALHAFYYNNPTLRPDNKGPPLQTIFFYRDGVSEGEYGQVFEAESSGKGAHHIRFFPDSNVKDNVCDRSGNVHAGFVVDTVIANPTVLDFYLQSHSGLLGTSRPGHYIVLKKADRVTIDDLQELSFYLCHAYARAARSVSIPAPVYYADLVCERANYYFSEELLASEMSSMGDRTQPFDLEKWEKGFRPPGPESMYFV</sequence>
<reference evidence="1" key="1">
    <citation type="submission" date="2021-02" db="EMBL/GenBank/DDBJ databases">
        <authorList>
            <consortium name="DOE Joint Genome Institute"/>
            <person name="Ahrendt S."/>
            <person name="Looney B.P."/>
            <person name="Miyauchi S."/>
            <person name="Morin E."/>
            <person name="Drula E."/>
            <person name="Courty P.E."/>
            <person name="Chicoki N."/>
            <person name="Fauchery L."/>
            <person name="Kohler A."/>
            <person name="Kuo A."/>
            <person name="Labutti K."/>
            <person name="Pangilinan J."/>
            <person name="Lipzen A."/>
            <person name="Riley R."/>
            <person name="Andreopoulos W."/>
            <person name="He G."/>
            <person name="Johnson J."/>
            <person name="Barry K.W."/>
            <person name="Grigoriev I.V."/>
            <person name="Nagy L."/>
            <person name="Hibbett D."/>
            <person name="Henrissat B."/>
            <person name="Matheny P.B."/>
            <person name="Labbe J."/>
            <person name="Martin F."/>
        </authorList>
    </citation>
    <scope>NUCLEOTIDE SEQUENCE</scope>
    <source>
        <strain evidence="1">FP105234-sp</strain>
    </source>
</reference>
<keyword evidence="2" id="KW-1185">Reference proteome</keyword>
<dbReference type="Proteomes" id="UP000814033">
    <property type="component" value="Unassembled WGS sequence"/>
</dbReference>
<dbReference type="EMBL" id="MU275891">
    <property type="protein sequence ID" value="KAI0048173.1"/>
    <property type="molecule type" value="Genomic_DNA"/>
</dbReference>
<protein>
    <submittedName>
        <fullName evidence="1">Piwi-domain-containing protein</fullName>
    </submittedName>
</protein>
<proteinExistence type="predicted"/>
<organism evidence="1 2">
    <name type="scientific">Auriscalpium vulgare</name>
    <dbReference type="NCBI Taxonomy" id="40419"/>
    <lineage>
        <taxon>Eukaryota</taxon>
        <taxon>Fungi</taxon>
        <taxon>Dikarya</taxon>
        <taxon>Basidiomycota</taxon>
        <taxon>Agaricomycotina</taxon>
        <taxon>Agaricomycetes</taxon>
        <taxon>Russulales</taxon>
        <taxon>Auriscalpiaceae</taxon>
        <taxon>Auriscalpium</taxon>
    </lineage>
</organism>
<accession>A0ACB8RXB3</accession>
<evidence type="ECO:0000313" key="2">
    <source>
        <dbReference type="Proteomes" id="UP000814033"/>
    </source>
</evidence>
<gene>
    <name evidence="1" type="ORF">FA95DRAFT_1605499</name>
</gene>
<reference evidence="1" key="2">
    <citation type="journal article" date="2022" name="New Phytol.">
        <title>Evolutionary transition to the ectomycorrhizal habit in the genomes of a hyperdiverse lineage of mushroom-forming fungi.</title>
        <authorList>
            <person name="Looney B."/>
            <person name="Miyauchi S."/>
            <person name="Morin E."/>
            <person name="Drula E."/>
            <person name="Courty P.E."/>
            <person name="Kohler A."/>
            <person name="Kuo A."/>
            <person name="LaButti K."/>
            <person name="Pangilinan J."/>
            <person name="Lipzen A."/>
            <person name="Riley R."/>
            <person name="Andreopoulos W."/>
            <person name="He G."/>
            <person name="Johnson J."/>
            <person name="Nolan M."/>
            <person name="Tritt A."/>
            <person name="Barry K.W."/>
            <person name="Grigoriev I.V."/>
            <person name="Nagy L.G."/>
            <person name="Hibbett D."/>
            <person name="Henrissat B."/>
            <person name="Matheny P.B."/>
            <person name="Labbe J."/>
            <person name="Martin F.M."/>
        </authorList>
    </citation>
    <scope>NUCLEOTIDE SEQUENCE</scope>
    <source>
        <strain evidence="1">FP105234-sp</strain>
    </source>
</reference>
<name>A0ACB8RXB3_9AGAM</name>
<evidence type="ECO:0000313" key="1">
    <source>
        <dbReference type="EMBL" id="KAI0048173.1"/>
    </source>
</evidence>
<comment type="caution">
    <text evidence="1">The sequence shown here is derived from an EMBL/GenBank/DDBJ whole genome shotgun (WGS) entry which is preliminary data.</text>
</comment>